<dbReference type="GO" id="GO:0046983">
    <property type="term" value="F:protein dimerization activity"/>
    <property type="evidence" value="ECO:0007669"/>
    <property type="project" value="InterPro"/>
</dbReference>
<comment type="subcellular location">
    <subcellularLocation>
        <location evidence="1">Nucleus</location>
    </subcellularLocation>
</comment>
<evidence type="ECO:0000256" key="4">
    <source>
        <dbReference type="ARBA" id="ARBA00023163"/>
    </source>
</evidence>
<evidence type="ECO:0000259" key="7">
    <source>
        <dbReference type="PROSITE" id="PS50066"/>
    </source>
</evidence>
<dbReference type="SUPFAM" id="SSF55455">
    <property type="entry name" value="SRF-like"/>
    <property type="match status" value="1"/>
</dbReference>
<keyword evidence="6" id="KW-0175">Coiled coil</keyword>
<dbReference type="GO" id="GO:0000978">
    <property type="term" value="F:RNA polymerase II cis-regulatory region sequence-specific DNA binding"/>
    <property type="evidence" value="ECO:0007669"/>
    <property type="project" value="TreeGrafter"/>
</dbReference>
<name>A0AAP0HU52_9MAGN</name>
<evidence type="ECO:0000313" key="8">
    <source>
        <dbReference type="EMBL" id="KAK9101533.1"/>
    </source>
</evidence>
<dbReference type="InterPro" id="IPR002100">
    <property type="entry name" value="TF_MADSbox"/>
</dbReference>
<gene>
    <name evidence="8" type="ORF">Scep_024963</name>
</gene>
<evidence type="ECO:0000256" key="3">
    <source>
        <dbReference type="ARBA" id="ARBA00023125"/>
    </source>
</evidence>
<dbReference type="PANTHER" id="PTHR11945">
    <property type="entry name" value="MADS BOX PROTEIN"/>
    <property type="match status" value="1"/>
</dbReference>
<dbReference type="GO" id="GO:0005634">
    <property type="term" value="C:nucleus"/>
    <property type="evidence" value="ECO:0007669"/>
    <property type="project" value="UniProtKB-SubCell"/>
</dbReference>
<evidence type="ECO:0000256" key="2">
    <source>
        <dbReference type="ARBA" id="ARBA00023015"/>
    </source>
</evidence>
<dbReference type="Pfam" id="PF00319">
    <property type="entry name" value="SRF-TF"/>
    <property type="match status" value="1"/>
</dbReference>
<dbReference type="SMART" id="SM00432">
    <property type="entry name" value="MADS"/>
    <property type="match status" value="1"/>
</dbReference>
<evidence type="ECO:0000256" key="5">
    <source>
        <dbReference type="ARBA" id="ARBA00023242"/>
    </source>
</evidence>
<evidence type="ECO:0000313" key="9">
    <source>
        <dbReference type="Proteomes" id="UP001419268"/>
    </source>
</evidence>
<keyword evidence="4" id="KW-0804">Transcription</keyword>
<dbReference type="AlphaFoldDB" id="A0AAP0HU52"/>
<feature type="domain" description="MADS-box" evidence="7">
    <location>
        <begin position="9"/>
        <end position="69"/>
    </location>
</feature>
<dbReference type="PROSITE" id="PS50066">
    <property type="entry name" value="MADS_BOX_2"/>
    <property type="match status" value="1"/>
</dbReference>
<keyword evidence="5" id="KW-0539">Nucleus</keyword>
<dbReference type="PRINTS" id="PR00404">
    <property type="entry name" value="MADSDOMAIN"/>
</dbReference>
<feature type="coiled-coil region" evidence="6">
    <location>
        <begin position="102"/>
        <end position="129"/>
    </location>
</feature>
<dbReference type="FunFam" id="3.40.1810.10:FF:000006">
    <property type="entry name" value="Agamous-like MADS-box protein AGL62"/>
    <property type="match status" value="1"/>
</dbReference>
<organism evidence="8 9">
    <name type="scientific">Stephania cephalantha</name>
    <dbReference type="NCBI Taxonomy" id="152367"/>
    <lineage>
        <taxon>Eukaryota</taxon>
        <taxon>Viridiplantae</taxon>
        <taxon>Streptophyta</taxon>
        <taxon>Embryophyta</taxon>
        <taxon>Tracheophyta</taxon>
        <taxon>Spermatophyta</taxon>
        <taxon>Magnoliopsida</taxon>
        <taxon>Ranunculales</taxon>
        <taxon>Menispermaceae</taxon>
        <taxon>Menispermoideae</taxon>
        <taxon>Cissampelideae</taxon>
        <taxon>Stephania</taxon>
    </lineage>
</organism>
<proteinExistence type="predicted"/>
<dbReference type="EMBL" id="JBBNAG010000010">
    <property type="protein sequence ID" value="KAK9101533.1"/>
    <property type="molecule type" value="Genomic_DNA"/>
</dbReference>
<evidence type="ECO:0000256" key="1">
    <source>
        <dbReference type="ARBA" id="ARBA00004123"/>
    </source>
</evidence>
<accession>A0AAP0HU52</accession>
<comment type="caution">
    <text evidence="8">The sequence shown here is derived from an EMBL/GenBank/DDBJ whole genome shotgun (WGS) entry which is preliminary data.</text>
</comment>
<keyword evidence="2" id="KW-0805">Transcription regulation</keyword>
<dbReference type="Gene3D" id="3.40.1810.10">
    <property type="entry name" value="Transcription factor, MADS-box"/>
    <property type="match status" value="1"/>
</dbReference>
<dbReference type="GO" id="GO:0045944">
    <property type="term" value="P:positive regulation of transcription by RNA polymerase II"/>
    <property type="evidence" value="ECO:0007669"/>
    <property type="project" value="InterPro"/>
</dbReference>
<keyword evidence="9" id="KW-1185">Reference proteome</keyword>
<dbReference type="CDD" id="cd00265">
    <property type="entry name" value="MADS_MEF2_like"/>
    <property type="match status" value="1"/>
</dbReference>
<reference evidence="8 9" key="1">
    <citation type="submission" date="2024-01" db="EMBL/GenBank/DDBJ databases">
        <title>Genome assemblies of Stephania.</title>
        <authorList>
            <person name="Yang L."/>
        </authorList>
    </citation>
    <scope>NUCLEOTIDE SEQUENCE [LARGE SCALE GENOMIC DNA]</scope>
    <source>
        <strain evidence="8">JXDWG</strain>
        <tissue evidence="8">Leaf</tissue>
    </source>
</reference>
<dbReference type="PANTHER" id="PTHR11945:SF629">
    <property type="entry name" value="OS02G0164450 PROTEIN"/>
    <property type="match status" value="1"/>
</dbReference>
<dbReference type="InterPro" id="IPR033896">
    <property type="entry name" value="MEF2-like_N"/>
</dbReference>
<dbReference type="InterPro" id="IPR036879">
    <property type="entry name" value="TF_MADSbox_sf"/>
</dbReference>
<dbReference type="GO" id="GO:0000981">
    <property type="term" value="F:DNA-binding transcription factor activity, RNA polymerase II-specific"/>
    <property type="evidence" value="ECO:0007669"/>
    <property type="project" value="TreeGrafter"/>
</dbReference>
<protein>
    <recommendedName>
        <fullName evidence="7">MADS-box domain-containing protein</fullName>
    </recommendedName>
</protein>
<dbReference type="Proteomes" id="UP001419268">
    <property type="component" value="Unassembled WGS sequence"/>
</dbReference>
<evidence type="ECO:0000256" key="6">
    <source>
        <dbReference type="SAM" id="Coils"/>
    </source>
</evidence>
<sequence>MSSNSKKGKGRRKIEIKKIEHKGYLQVAFSRRRNGIFKKASELSTLCGAESAIIVFSPAGKPFSFGYPNVDTVIQRYLSNGMFPPSKDSTLQLIDFHRTAKVHDLNCEYTQLVEQLEATKKRGEELKKLVSVYANKFDIEKLDLEELEQLKKVLQGLQVEMAQRFDEIFISTAPPMSQFPEINDDDMLFNDPYHEFGYQQLDSDLGALNAVPQYYNFNYGDGTF</sequence>
<keyword evidence="3" id="KW-0238">DNA-binding</keyword>